<proteinExistence type="predicted"/>
<sequence length="107" mass="11904">MVRYSLLRILIFFGFLFLFWLIGLRDNPVLLLGASAIASAAASYILLRGMRDEITAKLVDRHEAKLEAKQQVDPTSDEFAEDAEDERPVHDADATGAAAEDPRNADR</sequence>
<dbReference type="Pfam" id="PF14012">
    <property type="entry name" value="DUF4229"/>
    <property type="match status" value="1"/>
</dbReference>
<evidence type="ECO:0000256" key="1">
    <source>
        <dbReference type="SAM" id="MobiDB-lite"/>
    </source>
</evidence>
<evidence type="ECO:0000313" key="4">
    <source>
        <dbReference type="Proteomes" id="UP000623461"/>
    </source>
</evidence>
<name>A0ABQ2I241_9MICO</name>
<keyword evidence="2" id="KW-0472">Membrane</keyword>
<keyword evidence="2" id="KW-0812">Transmembrane</keyword>
<keyword evidence="4" id="KW-1185">Reference proteome</keyword>
<protein>
    <recommendedName>
        <fullName evidence="5">DUF4229 domain-containing protein</fullName>
    </recommendedName>
</protein>
<dbReference type="RefSeq" id="WP_030195848.1">
    <property type="nucleotide sequence ID" value="NZ_BMNZ01000004.1"/>
</dbReference>
<keyword evidence="2" id="KW-1133">Transmembrane helix</keyword>
<feature type="region of interest" description="Disordered" evidence="1">
    <location>
        <begin position="67"/>
        <end position="107"/>
    </location>
</feature>
<feature type="transmembrane region" description="Helical" evidence="2">
    <location>
        <begin position="29"/>
        <end position="47"/>
    </location>
</feature>
<evidence type="ECO:0000313" key="3">
    <source>
        <dbReference type="EMBL" id="GGM95947.1"/>
    </source>
</evidence>
<comment type="caution">
    <text evidence="3">The sequence shown here is derived from an EMBL/GenBank/DDBJ whole genome shotgun (WGS) entry which is preliminary data.</text>
</comment>
<accession>A0ABQ2I241</accession>
<feature type="compositionally biased region" description="Acidic residues" evidence="1">
    <location>
        <begin position="75"/>
        <end position="85"/>
    </location>
</feature>
<evidence type="ECO:0000256" key="2">
    <source>
        <dbReference type="SAM" id="Phobius"/>
    </source>
</evidence>
<evidence type="ECO:0008006" key="5">
    <source>
        <dbReference type="Google" id="ProtNLM"/>
    </source>
</evidence>
<reference evidence="4" key="1">
    <citation type="journal article" date="2019" name="Int. J. Syst. Evol. Microbiol.">
        <title>The Global Catalogue of Microorganisms (GCM) 10K type strain sequencing project: providing services to taxonomists for standard genome sequencing and annotation.</title>
        <authorList>
            <consortium name="The Broad Institute Genomics Platform"/>
            <consortium name="The Broad Institute Genome Sequencing Center for Infectious Disease"/>
            <person name="Wu L."/>
            <person name="Ma J."/>
        </authorList>
    </citation>
    <scope>NUCLEOTIDE SEQUENCE [LARGE SCALE GENOMIC DNA]</scope>
    <source>
        <strain evidence="4">JCM 1365</strain>
    </source>
</reference>
<dbReference type="InterPro" id="IPR025323">
    <property type="entry name" value="DUF4229"/>
</dbReference>
<feature type="transmembrane region" description="Helical" evidence="2">
    <location>
        <begin position="7"/>
        <end position="23"/>
    </location>
</feature>
<dbReference type="Proteomes" id="UP000623461">
    <property type="component" value="Unassembled WGS sequence"/>
</dbReference>
<gene>
    <name evidence="3" type="ORF">GCM10009721_23050</name>
</gene>
<organism evidence="3 4">
    <name type="scientific">Terrabacter tumescens</name>
    <dbReference type="NCBI Taxonomy" id="60443"/>
    <lineage>
        <taxon>Bacteria</taxon>
        <taxon>Bacillati</taxon>
        <taxon>Actinomycetota</taxon>
        <taxon>Actinomycetes</taxon>
        <taxon>Micrococcales</taxon>
        <taxon>Intrasporangiaceae</taxon>
        <taxon>Terrabacter</taxon>
    </lineage>
</organism>
<dbReference type="EMBL" id="BMNZ01000004">
    <property type="protein sequence ID" value="GGM95947.1"/>
    <property type="molecule type" value="Genomic_DNA"/>
</dbReference>